<gene>
    <name evidence="1" type="ORF">BK716_00620</name>
</gene>
<comment type="caution">
    <text evidence="1">The sequence shown here is derived from an EMBL/GenBank/DDBJ whole genome shotgun (WGS) entry which is preliminary data.</text>
</comment>
<evidence type="ECO:0000313" key="1">
    <source>
        <dbReference type="EMBL" id="OUB62252.1"/>
    </source>
</evidence>
<evidence type="ECO:0000313" key="2">
    <source>
        <dbReference type="Proteomes" id="UP000194816"/>
    </source>
</evidence>
<accession>A0A9X6M1N1</accession>
<name>A0A9X6M1N1_BACUH</name>
<protein>
    <submittedName>
        <fullName evidence="1">Uncharacterized protein</fullName>
    </submittedName>
</protein>
<organism evidence="1 2">
    <name type="scientific">Bacillus thuringiensis subsp. higo</name>
    <dbReference type="NCBI Taxonomy" id="132266"/>
    <lineage>
        <taxon>Bacteria</taxon>
        <taxon>Bacillati</taxon>
        <taxon>Bacillota</taxon>
        <taxon>Bacilli</taxon>
        <taxon>Bacillales</taxon>
        <taxon>Bacillaceae</taxon>
        <taxon>Bacillus</taxon>
        <taxon>Bacillus cereus group</taxon>
    </lineage>
</organism>
<reference evidence="1 2" key="1">
    <citation type="submission" date="2016-10" db="EMBL/GenBank/DDBJ databases">
        <title>Comparative genomics of Bacillus thuringiensis reveals a path to pathogens against multiple invertebrate hosts.</title>
        <authorList>
            <person name="Zheng J."/>
            <person name="Gao Q."/>
            <person name="Liu H."/>
            <person name="Peng D."/>
            <person name="Ruan L."/>
            <person name="Sun M."/>
        </authorList>
    </citation>
    <scope>NUCLEOTIDE SEQUENCE [LARGE SCALE GENOMIC DNA]</scope>
    <source>
        <strain evidence="1">BGSC 4AU1</strain>
    </source>
</reference>
<proteinExistence type="predicted"/>
<dbReference type="Proteomes" id="UP000194816">
    <property type="component" value="Unassembled WGS sequence"/>
</dbReference>
<sequence length="86" mass="9851">MYCKEEQSDSERNKFIPFCLGGVTVKTIEIEIVRSRSRQNLKKDLDKVVKKFRSKGLEVVVHYRTQAIVNGIEYSASIIGCKAENQ</sequence>
<dbReference type="EMBL" id="MOOK01000018">
    <property type="protein sequence ID" value="OUB62252.1"/>
    <property type="molecule type" value="Genomic_DNA"/>
</dbReference>
<dbReference type="AlphaFoldDB" id="A0A9X6M1N1"/>